<dbReference type="SUPFAM" id="SSF52540">
    <property type="entry name" value="P-loop containing nucleoside triphosphate hydrolases"/>
    <property type="match status" value="1"/>
</dbReference>
<dbReference type="AlphaFoldDB" id="A0A420ZBU9"/>
<accession>A0A420ZBU9</accession>
<protein>
    <submittedName>
        <fullName evidence="3">ATP-dependent endonuclease</fullName>
    </submittedName>
</protein>
<comment type="caution">
    <text evidence="3">The sequence shown here is derived from an EMBL/GenBank/DDBJ whole genome shotgun (WGS) entry which is preliminary data.</text>
</comment>
<dbReference type="InterPro" id="IPR034139">
    <property type="entry name" value="TOPRIM_OLD"/>
</dbReference>
<dbReference type="CDD" id="cd01026">
    <property type="entry name" value="TOPRIM_OLD"/>
    <property type="match status" value="1"/>
</dbReference>
<dbReference type="Pfam" id="PF20469">
    <property type="entry name" value="OLD-like_TOPRIM"/>
    <property type="match status" value="1"/>
</dbReference>
<organism evidence="3 4">
    <name type="scientific">candidate division Kazan bacterium</name>
    <dbReference type="NCBI Taxonomy" id="2202143"/>
    <lineage>
        <taxon>Bacteria</taxon>
        <taxon>Bacteria division Kazan-3B-28</taxon>
    </lineage>
</organism>
<feature type="domain" description="OLD protein-like TOPRIM" evidence="2">
    <location>
        <begin position="435"/>
        <end position="509"/>
    </location>
</feature>
<dbReference type="InterPro" id="IPR027417">
    <property type="entry name" value="P-loop_NTPase"/>
</dbReference>
<sequence length="686" mass="78864">MYISKIEIKNFRNFLDTTIEFNDGVNVIIGHNNSGKTNLIKALGLIFNPNAQKRLTIEDFCKEIQDFSEPPQITISATLKESGKKDNEKLDDKALVATWLLNLESPYEAKLTYSFFLPESEVDNYQKEIKKISSPNTTSYEYWRVIKKKFIRKYVARIYGGIPELNNRAEPDLLDKFDYQLLEPIRDVERTMFLGRNPMLKEILNYFLDDDVKTNTDLEDSERERIIDERENKFFKGSKKIIDSLKDRVNIDAILEYSEYTGASAGGTPKFEGEISEAELLSALKLIITSITGIDVPATHNGLGYNNLIFMALVLAKMQMDCSRYVGQENAKVFPILIIEEPEAHLHPSMQFKFLKFLKENINKAKQVRQLFITTHSTHITAAVNLDEIICMYLDDSNKLNVAYPGKVFDLQRIEDKKSKAFIERFLDATKSDMLFSSSVIFVEGIAEQILLHCFSEYENKPLVDRHVSVINVGGRHFEHFLKLFNFDRTDPYKRHAINKKVACIIDSDPAKFAGGRWIECYPFEIKKNNEKYRSISSIATSLKEGKSSNIQIFYDDSGKGKTLEYNIAFENPNCRLLITDCMAKKNKETIKKLMEQYPGDDLEPLKKVPNMDKELTALIDESEWPSEDDKKRALIAAYYLKAIDKVKGENALQLGYNLSLNLDSEKAVPFKVPEYIRNVVNWIYG</sequence>
<gene>
    <name evidence="3" type="ORF">DRH29_04345</name>
</gene>
<dbReference type="Pfam" id="PF13175">
    <property type="entry name" value="AAA_15"/>
    <property type="match status" value="1"/>
</dbReference>
<evidence type="ECO:0000259" key="1">
    <source>
        <dbReference type="Pfam" id="PF13175"/>
    </source>
</evidence>
<proteinExistence type="predicted"/>
<dbReference type="EMBL" id="QMNG01000047">
    <property type="protein sequence ID" value="RLC36547.1"/>
    <property type="molecule type" value="Genomic_DNA"/>
</dbReference>
<keyword evidence="3" id="KW-0255">Endonuclease</keyword>
<dbReference type="InterPro" id="IPR041685">
    <property type="entry name" value="AAA_GajA/Old/RecF-like"/>
</dbReference>
<dbReference type="Proteomes" id="UP000281261">
    <property type="component" value="Unassembled WGS sequence"/>
</dbReference>
<dbReference type="InterPro" id="IPR051396">
    <property type="entry name" value="Bact_Antivir_Def_Nuclease"/>
</dbReference>
<dbReference type="GO" id="GO:0004519">
    <property type="term" value="F:endonuclease activity"/>
    <property type="evidence" value="ECO:0007669"/>
    <property type="project" value="UniProtKB-KW"/>
</dbReference>
<keyword evidence="3" id="KW-0378">Hydrolase</keyword>
<name>A0A420ZBU9_UNCK3</name>
<dbReference type="PANTHER" id="PTHR43581:SF4">
    <property type="entry name" value="ATP_GTP PHOSPHATASE"/>
    <property type="match status" value="1"/>
</dbReference>
<evidence type="ECO:0000259" key="2">
    <source>
        <dbReference type="Pfam" id="PF20469"/>
    </source>
</evidence>
<dbReference type="Gene3D" id="3.40.50.300">
    <property type="entry name" value="P-loop containing nucleotide triphosphate hydrolases"/>
    <property type="match status" value="1"/>
</dbReference>
<dbReference type="PANTHER" id="PTHR43581">
    <property type="entry name" value="ATP/GTP PHOSPHATASE"/>
    <property type="match status" value="1"/>
</dbReference>
<keyword evidence="3" id="KW-0540">Nuclease</keyword>
<reference evidence="3 4" key="1">
    <citation type="submission" date="2018-06" db="EMBL/GenBank/DDBJ databases">
        <title>Extensive metabolic versatility and redundancy in microbially diverse, dynamic hydrothermal sediments.</title>
        <authorList>
            <person name="Dombrowski N."/>
            <person name="Teske A."/>
            <person name="Baker B.J."/>
        </authorList>
    </citation>
    <scope>NUCLEOTIDE SEQUENCE [LARGE SCALE GENOMIC DNA]</scope>
    <source>
        <strain evidence="3">B79_G16</strain>
    </source>
</reference>
<evidence type="ECO:0000313" key="3">
    <source>
        <dbReference type="EMBL" id="RLC36547.1"/>
    </source>
</evidence>
<feature type="domain" description="Endonuclease GajA/Old nuclease/RecF-like AAA" evidence="1">
    <location>
        <begin position="1"/>
        <end position="380"/>
    </location>
</feature>
<evidence type="ECO:0000313" key="4">
    <source>
        <dbReference type="Proteomes" id="UP000281261"/>
    </source>
</evidence>